<name>A0A367YTK9_9ACTN</name>
<keyword evidence="3" id="KW-1185">Reference proteome</keyword>
<proteinExistence type="predicted"/>
<accession>A0A367YTK9</accession>
<reference evidence="2 3" key="1">
    <citation type="submission" date="2018-07" db="EMBL/GenBank/DDBJ databases">
        <title>Desertimonas flava gen. nov. sp. nov.</title>
        <authorList>
            <person name="Liu S."/>
        </authorList>
    </citation>
    <scope>NUCLEOTIDE SEQUENCE [LARGE SCALE GENOMIC DNA]</scope>
    <source>
        <strain evidence="2 3">16Sb5-5</strain>
    </source>
</reference>
<organism evidence="2 3">
    <name type="scientific">Desertihabitans brevis</name>
    <dbReference type="NCBI Taxonomy" id="2268447"/>
    <lineage>
        <taxon>Bacteria</taxon>
        <taxon>Bacillati</taxon>
        <taxon>Actinomycetota</taxon>
        <taxon>Actinomycetes</taxon>
        <taxon>Propionibacteriales</taxon>
        <taxon>Propionibacteriaceae</taxon>
        <taxon>Desertihabitans</taxon>
    </lineage>
</organism>
<feature type="domain" description="Helix-turn-helix" evidence="1">
    <location>
        <begin position="6"/>
        <end position="63"/>
    </location>
</feature>
<evidence type="ECO:0000313" key="2">
    <source>
        <dbReference type="EMBL" id="RCK68311.1"/>
    </source>
</evidence>
<evidence type="ECO:0000313" key="3">
    <source>
        <dbReference type="Proteomes" id="UP000252770"/>
    </source>
</evidence>
<dbReference type="NCBIfam" id="TIGR01764">
    <property type="entry name" value="excise"/>
    <property type="match status" value="1"/>
</dbReference>
<dbReference type="RefSeq" id="WP_114127872.1">
    <property type="nucleotide sequence ID" value="NZ_QOUI01000012.1"/>
</dbReference>
<evidence type="ECO:0000259" key="1">
    <source>
        <dbReference type="Pfam" id="PF12728"/>
    </source>
</evidence>
<dbReference type="Proteomes" id="UP000252770">
    <property type="component" value="Unassembled WGS sequence"/>
</dbReference>
<gene>
    <name evidence="2" type="ORF">DT076_16830</name>
</gene>
<comment type="caution">
    <text evidence="2">The sequence shown here is derived from an EMBL/GenBank/DDBJ whole genome shotgun (WGS) entry which is preliminary data.</text>
</comment>
<sequence>MITADLTTVEVAVQLRTDRWTVTKLIHRGELPGAYRLGAHAKRAGRGHWRIPQTAVDIYRRNHRHEAA</sequence>
<dbReference type="GO" id="GO:0003677">
    <property type="term" value="F:DNA binding"/>
    <property type="evidence" value="ECO:0007669"/>
    <property type="project" value="InterPro"/>
</dbReference>
<dbReference type="EMBL" id="QOUI01000012">
    <property type="protein sequence ID" value="RCK68311.1"/>
    <property type="molecule type" value="Genomic_DNA"/>
</dbReference>
<dbReference type="Pfam" id="PF12728">
    <property type="entry name" value="HTH_17"/>
    <property type="match status" value="1"/>
</dbReference>
<dbReference type="InterPro" id="IPR010093">
    <property type="entry name" value="SinI_DNA-bd"/>
</dbReference>
<dbReference type="AlphaFoldDB" id="A0A367YTK9"/>
<protein>
    <submittedName>
        <fullName evidence="2">Helix-turn-helix domain-containing protein</fullName>
    </submittedName>
</protein>
<dbReference type="InterPro" id="IPR041657">
    <property type="entry name" value="HTH_17"/>
</dbReference>